<proteinExistence type="predicted"/>
<keyword evidence="2" id="KW-0862">Zinc</keyword>
<reference evidence="7" key="1">
    <citation type="submission" date="2023-06" db="EMBL/GenBank/DDBJ databases">
        <title>Genome-scale phylogeny and comparative genomics of the fungal order Sordariales.</title>
        <authorList>
            <consortium name="Lawrence Berkeley National Laboratory"/>
            <person name="Hensen N."/>
            <person name="Bonometti L."/>
            <person name="Westerberg I."/>
            <person name="Brannstrom I.O."/>
            <person name="Guillou S."/>
            <person name="Cros-Aarteil S."/>
            <person name="Calhoun S."/>
            <person name="Haridas S."/>
            <person name="Kuo A."/>
            <person name="Mondo S."/>
            <person name="Pangilinan J."/>
            <person name="Riley R."/>
            <person name="Labutti K."/>
            <person name="Andreopoulos B."/>
            <person name="Lipzen A."/>
            <person name="Chen C."/>
            <person name="Yanf M."/>
            <person name="Daum C."/>
            <person name="Ng V."/>
            <person name="Clum A."/>
            <person name="Steindorff A."/>
            <person name="Ohm R."/>
            <person name="Martin F."/>
            <person name="Silar P."/>
            <person name="Natvig D."/>
            <person name="Lalanne C."/>
            <person name="Gautier V."/>
            <person name="Ament-Velasquez S.L."/>
            <person name="Kruys A."/>
            <person name="Hutchinson M.I."/>
            <person name="Powell A.J."/>
            <person name="Barry K."/>
            <person name="Miller A.N."/>
            <person name="Grigoriev I.V."/>
            <person name="Debuchy R."/>
            <person name="Gladieux P."/>
            <person name="Thoren M.H."/>
            <person name="Johannesson H."/>
        </authorList>
    </citation>
    <scope>NUCLEOTIDE SEQUENCE</scope>
    <source>
        <strain evidence="7">SMH2532-1</strain>
    </source>
</reference>
<dbReference type="Pfam" id="PF00172">
    <property type="entry name" value="Zn_clus"/>
    <property type="match status" value="1"/>
</dbReference>
<evidence type="ECO:0000256" key="1">
    <source>
        <dbReference type="ARBA" id="ARBA00022723"/>
    </source>
</evidence>
<dbReference type="InterPro" id="IPR001138">
    <property type="entry name" value="Zn2Cys6_DnaBD"/>
</dbReference>
<dbReference type="GO" id="GO:0000981">
    <property type="term" value="F:DNA-binding transcription factor activity, RNA polymerase II-specific"/>
    <property type="evidence" value="ECO:0007669"/>
    <property type="project" value="InterPro"/>
</dbReference>
<evidence type="ECO:0000256" key="5">
    <source>
        <dbReference type="ARBA" id="ARBA00023242"/>
    </source>
</evidence>
<accession>A0AA39Y2C4</accession>
<dbReference type="PROSITE" id="PS50048">
    <property type="entry name" value="ZN2_CY6_FUNGAL_2"/>
    <property type="match status" value="1"/>
</dbReference>
<evidence type="ECO:0000256" key="3">
    <source>
        <dbReference type="ARBA" id="ARBA00023015"/>
    </source>
</evidence>
<evidence type="ECO:0000313" key="7">
    <source>
        <dbReference type="EMBL" id="KAK0644643.1"/>
    </source>
</evidence>
<feature type="domain" description="Zn(2)-C6 fungal-type" evidence="6">
    <location>
        <begin position="42"/>
        <end position="71"/>
    </location>
</feature>
<keyword evidence="8" id="KW-1185">Reference proteome</keyword>
<dbReference type="PANTHER" id="PTHR47660">
    <property type="entry name" value="TRANSCRIPTION FACTOR WITH C2H2 AND ZN(2)-CYS(6) DNA BINDING DOMAIN (EUROFUNG)-RELATED-RELATED"/>
    <property type="match status" value="1"/>
</dbReference>
<dbReference type="SMART" id="SM00066">
    <property type="entry name" value="GAL4"/>
    <property type="match status" value="1"/>
</dbReference>
<dbReference type="AlphaFoldDB" id="A0AA39Y2C4"/>
<comment type="caution">
    <text evidence="7">The sequence shown here is derived from an EMBL/GenBank/DDBJ whole genome shotgun (WGS) entry which is preliminary data.</text>
</comment>
<dbReference type="SUPFAM" id="SSF57701">
    <property type="entry name" value="Zn2/Cys6 DNA-binding domain"/>
    <property type="match status" value="1"/>
</dbReference>
<protein>
    <recommendedName>
        <fullName evidence="6">Zn(2)-C6 fungal-type domain-containing protein</fullName>
    </recommendedName>
</protein>
<evidence type="ECO:0000256" key="4">
    <source>
        <dbReference type="ARBA" id="ARBA00023163"/>
    </source>
</evidence>
<dbReference type="GO" id="GO:0003677">
    <property type="term" value="F:DNA binding"/>
    <property type="evidence" value="ECO:0007669"/>
    <property type="project" value="InterPro"/>
</dbReference>
<dbReference type="Gene3D" id="4.10.240.10">
    <property type="entry name" value="Zn(2)-C6 fungal-type DNA-binding domain"/>
    <property type="match status" value="1"/>
</dbReference>
<dbReference type="PROSITE" id="PS00463">
    <property type="entry name" value="ZN2_CY6_FUNGAL_1"/>
    <property type="match status" value="1"/>
</dbReference>
<keyword evidence="1" id="KW-0479">Metal-binding</keyword>
<dbReference type="InterPro" id="IPR036864">
    <property type="entry name" value="Zn2-C6_fun-type_DNA-bd_sf"/>
</dbReference>
<evidence type="ECO:0000313" key="8">
    <source>
        <dbReference type="Proteomes" id="UP001174936"/>
    </source>
</evidence>
<keyword evidence="3" id="KW-0805">Transcription regulation</keyword>
<dbReference type="GO" id="GO:0008270">
    <property type="term" value="F:zinc ion binding"/>
    <property type="evidence" value="ECO:0007669"/>
    <property type="project" value="InterPro"/>
</dbReference>
<evidence type="ECO:0000256" key="2">
    <source>
        <dbReference type="ARBA" id="ARBA00022833"/>
    </source>
</evidence>
<dbReference type="Proteomes" id="UP001174936">
    <property type="component" value="Unassembled WGS sequence"/>
</dbReference>
<evidence type="ECO:0000259" key="6">
    <source>
        <dbReference type="PROSITE" id="PS50048"/>
    </source>
</evidence>
<dbReference type="PANTHER" id="PTHR47660:SF3">
    <property type="entry name" value="FINGER DOMAIN PROTEIN, PUTATIVE (AFU_ORTHOLOGUE AFUA_4G03310)-RELATED"/>
    <property type="match status" value="1"/>
</dbReference>
<dbReference type="EMBL" id="JAULSV010000005">
    <property type="protein sequence ID" value="KAK0644643.1"/>
    <property type="molecule type" value="Genomic_DNA"/>
</dbReference>
<sequence length="460" mass="50647">MGSLYFCPVCMKPFDEETSHIRHVQYCRRRASSDSRTNRPRACQACRSGKVKCDFGKPCSRCVGRNADCVYERASRLESAGKGGNNSGNLPVNAEKASFGGLAVVGNVGFPPLTATEFAADEAWPLQLHLQEIDDPTSVSVAICPPSIILPTPFGTSLVPYPRRRITPGCRQLIISTVRSYPRMMTRLDNLPPFIHHVGCQLHFSAPLTGEDISQNGSCVFTTNPLRPLVTCMRLAQVFVSGVPEIEGVLWDAVEGECRRIAEEMQDFSPGEALTSLQAMIIYTIMRLMNSGISYFLVNRDMLKTNRALAAHFLQLCPGPFSPPHARLCRPTWEEWILEETRRRIVTVCYLLDLVAGAPHPDICELFADPHSISLPSSRMLWEARTAAEWEKEYDVEWAQLTTNQARLDTVGDLALAKDVGSDGAMAQGRLGGLFADAMDNWHAGLDGLGMLIAAVMASS</sequence>
<name>A0AA39Y2C4_9PEZI</name>
<organism evidence="7 8">
    <name type="scientific">Cercophora newfieldiana</name>
    <dbReference type="NCBI Taxonomy" id="92897"/>
    <lineage>
        <taxon>Eukaryota</taxon>
        <taxon>Fungi</taxon>
        <taxon>Dikarya</taxon>
        <taxon>Ascomycota</taxon>
        <taxon>Pezizomycotina</taxon>
        <taxon>Sordariomycetes</taxon>
        <taxon>Sordariomycetidae</taxon>
        <taxon>Sordariales</taxon>
        <taxon>Lasiosphaeriaceae</taxon>
        <taxon>Cercophora</taxon>
    </lineage>
</organism>
<gene>
    <name evidence="7" type="ORF">B0T16DRAFT_418023</name>
</gene>
<keyword evidence="5" id="KW-0539">Nucleus</keyword>
<keyword evidence="4" id="KW-0804">Transcription</keyword>
<dbReference type="GO" id="GO:0006351">
    <property type="term" value="P:DNA-templated transcription"/>
    <property type="evidence" value="ECO:0007669"/>
    <property type="project" value="InterPro"/>
</dbReference>
<dbReference type="CDD" id="cd00067">
    <property type="entry name" value="GAL4"/>
    <property type="match status" value="1"/>
</dbReference>